<comment type="similarity">
    <text evidence="2">Belongs to the class-II pyridoxal-phosphate-dependent aminotransferase family.</text>
</comment>
<dbReference type="InterPro" id="IPR015424">
    <property type="entry name" value="PyrdxlP-dep_Trfase"/>
</dbReference>
<keyword evidence="3" id="KW-0808">Transferase</keyword>
<evidence type="ECO:0000259" key="6">
    <source>
        <dbReference type="Pfam" id="PF00155"/>
    </source>
</evidence>
<dbReference type="Gene3D" id="3.40.640.10">
    <property type="entry name" value="Type I PLP-dependent aspartate aminotransferase-like (Major domain)"/>
    <property type="match status" value="1"/>
</dbReference>
<keyword evidence="8" id="KW-1185">Reference proteome</keyword>
<protein>
    <recommendedName>
        <fullName evidence="6">Aminotransferase class I/classII large domain-containing protein</fullName>
    </recommendedName>
</protein>
<evidence type="ECO:0000313" key="8">
    <source>
        <dbReference type="Proteomes" id="UP000821866"/>
    </source>
</evidence>
<dbReference type="Proteomes" id="UP000821866">
    <property type="component" value="Chromosome 9"/>
</dbReference>
<dbReference type="AlphaFoldDB" id="A0A9J6D567"/>
<evidence type="ECO:0000256" key="3">
    <source>
        <dbReference type="ARBA" id="ARBA00022679"/>
    </source>
</evidence>
<evidence type="ECO:0000256" key="4">
    <source>
        <dbReference type="ARBA" id="ARBA00023315"/>
    </source>
</evidence>
<reference evidence="7" key="1">
    <citation type="journal article" date="2020" name="Cell">
        <title>Large-Scale Comparative Analyses of Tick Genomes Elucidate Their Genetic Diversity and Vector Capacities.</title>
        <authorList>
            <consortium name="Tick Genome and Microbiome Consortium (TIGMIC)"/>
            <person name="Jia N."/>
            <person name="Wang J."/>
            <person name="Shi W."/>
            <person name="Du L."/>
            <person name="Sun Y."/>
            <person name="Zhan W."/>
            <person name="Jiang J.F."/>
            <person name="Wang Q."/>
            <person name="Zhang B."/>
            <person name="Ji P."/>
            <person name="Bell-Sakyi L."/>
            <person name="Cui X.M."/>
            <person name="Yuan T.T."/>
            <person name="Jiang B.G."/>
            <person name="Yang W.F."/>
            <person name="Lam T.T."/>
            <person name="Chang Q.C."/>
            <person name="Ding S.J."/>
            <person name="Wang X.J."/>
            <person name="Zhu J.G."/>
            <person name="Ruan X.D."/>
            <person name="Zhao L."/>
            <person name="Wei J.T."/>
            <person name="Ye R.Z."/>
            <person name="Que T.C."/>
            <person name="Du C.H."/>
            <person name="Zhou Y.H."/>
            <person name="Cheng J.X."/>
            <person name="Dai P.F."/>
            <person name="Guo W.B."/>
            <person name="Han X.H."/>
            <person name="Huang E.J."/>
            <person name="Li L.F."/>
            <person name="Wei W."/>
            <person name="Gao Y.C."/>
            <person name="Liu J.Z."/>
            <person name="Shao H.Z."/>
            <person name="Wang X."/>
            <person name="Wang C.C."/>
            <person name="Yang T.C."/>
            <person name="Huo Q.B."/>
            <person name="Li W."/>
            <person name="Chen H.Y."/>
            <person name="Chen S.E."/>
            <person name="Zhou L.G."/>
            <person name="Ni X.B."/>
            <person name="Tian J.H."/>
            <person name="Sheng Y."/>
            <person name="Liu T."/>
            <person name="Pan Y.S."/>
            <person name="Xia L.Y."/>
            <person name="Li J."/>
            <person name="Zhao F."/>
            <person name="Cao W.C."/>
        </authorList>
    </citation>
    <scope>NUCLEOTIDE SEQUENCE</scope>
    <source>
        <strain evidence="7">Rmic-2018</strain>
    </source>
</reference>
<reference evidence="7" key="2">
    <citation type="submission" date="2021-09" db="EMBL/GenBank/DDBJ databases">
        <authorList>
            <person name="Jia N."/>
            <person name="Wang J."/>
            <person name="Shi W."/>
            <person name="Du L."/>
            <person name="Sun Y."/>
            <person name="Zhan W."/>
            <person name="Jiang J."/>
            <person name="Wang Q."/>
            <person name="Zhang B."/>
            <person name="Ji P."/>
            <person name="Sakyi L.B."/>
            <person name="Cui X."/>
            <person name="Yuan T."/>
            <person name="Jiang B."/>
            <person name="Yang W."/>
            <person name="Lam T.T.-Y."/>
            <person name="Chang Q."/>
            <person name="Ding S."/>
            <person name="Wang X."/>
            <person name="Zhu J."/>
            <person name="Ruan X."/>
            <person name="Zhao L."/>
            <person name="Wei J."/>
            <person name="Que T."/>
            <person name="Du C."/>
            <person name="Cheng J."/>
            <person name="Dai P."/>
            <person name="Han X."/>
            <person name="Huang E."/>
            <person name="Gao Y."/>
            <person name="Liu J."/>
            <person name="Shao H."/>
            <person name="Ye R."/>
            <person name="Li L."/>
            <person name="Wei W."/>
            <person name="Wang X."/>
            <person name="Wang C."/>
            <person name="Huo Q."/>
            <person name="Li W."/>
            <person name="Guo W."/>
            <person name="Chen H."/>
            <person name="Chen S."/>
            <person name="Zhou L."/>
            <person name="Zhou L."/>
            <person name="Ni X."/>
            <person name="Tian J."/>
            <person name="Zhou Y."/>
            <person name="Sheng Y."/>
            <person name="Liu T."/>
            <person name="Pan Y."/>
            <person name="Xia L."/>
            <person name="Li J."/>
            <person name="Zhao F."/>
            <person name="Cao W."/>
        </authorList>
    </citation>
    <scope>NUCLEOTIDE SEQUENCE</scope>
    <source>
        <strain evidence="7">Rmic-2018</strain>
        <tissue evidence="7">Larvae</tissue>
    </source>
</reference>
<feature type="domain" description="Aminotransferase class I/classII large" evidence="6">
    <location>
        <begin position="51"/>
        <end position="119"/>
    </location>
</feature>
<comment type="caution">
    <text evidence="7">The sequence shown here is derived from an EMBL/GenBank/DDBJ whole genome shotgun (WGS) entry which is preliminary data.</text>
</comment>
<dbReference type="PANTHER" id="PTHR13693">
    <property type="entry name" value="CLASS II AMINOTRANSFERASE/8-AMINO-7-OXONONANOATE SYNTHASE"/>
    <property type="match status" value="1"/>
</dbReference>
<gene>
    <name evidence="7" type="ORF">HPB51_012676</name>
</gene>
<dbReference type="Pfam" id="PF00155">
    <property type="entry name" value="Aminotran_1_2"/>
    <property type="match status" value="1"/>
</dbReference>
<evidence type="ECO:0000256" key="2">
    <source>
        <dbReference type="ARBA" id="ARBA00008392"/>
    </source>
</evidence>
<dbReference type="InterPro" id="IPR050087">
    <property type="entry name" value="AON_synthase_class-II"/>
</dbReference>
<organism evidence="7 8">
    <name type="scientific">Rhipicephalus microplus</name>
    <name type="common">Cattle tick</name>
    <name type="synonym">Boophilus microplus</name>
    <dbReference type="NCBI Taxonomy" id="6941"/>
    <lineage>
        <taxon>Eukaryota</taxon>
        <taxon>Metazoa</taxon>
        <taxon>Ecdysozoa</taxon>
        <taxon>Arthropoda</taxon>
        <taxon>Chelicerata</taxon>
        <taxon>Arachnida</taxon>
        <taxon>Acari</taxon>
        <taxon>Parasitiformes</taxon>
        <taxon>Ixodida</taxon>
        <taxon>Ixodoidea</taxon>
        <taxon>Ixodidae</taxon>
        <taxon>Rhipicephalinae</taxon>
        <taxon>Rhipicephalus</taxon>
        <taxon>Boophilus</taxon>
    </lineage>
</organism>
<dbReference type="InterPro" id="IPR004839">
    <property type="entry name" value="Aminotransferase_I/II_large"/>
</dbReference>
<dbReference type="PANTHER" id="PTHR13693:SF102">
    <property type="entry name" value="2-AMINO-3-KETOBUTYRATE COENZYME A LIGASE, MITOCHONDRIAL"/>
    <property type="match status" value="1"/>
</dbReference>
<dbReference type="InterPro" id="IPR015421">
    <property type="entry name" value="PyrdxlP-dep_Trfase_major"/>
</dbReference>
<keyword evidence="4" id="KW-0012">Acyltransferase</keyword>
<name>A0A9J6D567_RHIMP</name>
<accession>A0A9J6D567</accession>
<dbReference type="VEuPathDB" id="VectorBase:LOC119178210"/>
<dbReference type="GO" id="GO:0005739">
    <property type="term" value="C:mitochondrion"/>
    <property type="evidence" value="ECO:0007669"/>
    <property type="project" value="TreeGrafter"/>
</dbReference>
<dbReference type="GO" id="GO:0030170">
    <property type="term" value="F:pyridoxal phosphate binding"/>
    <property type="evidence" value="ECO:0007669"/>
    <property type="project" value="InterPro"/>
</dbReference>
<dbReference type="EMBL" id="JABSTU010000011">
    <property type="protein sequence ID" value="KAH8009178.1"/>
    <property type="molecule type" value="Genomic_DNA"/>
</dbReference>
<evidence type="ECO:0000313" key="7">
    <source>
        <dbReference type="EMBL" id="KAH8009178.1"/>
    </source>
</evidence>
<evidence type="ECO:0000256" key="5">
    <source>
        <dbReference type="SAM" id="MobiDB-lite"/>
    </source>
</evidence>
<feature type="region of interest" description="Disordered" evidence="5">
    <location>
        <begin position="17"/>
        <end position="40"/>
    </location>
</feature>
<evidence type="ECO:0000256" key="1">
    <source>
        <dbReference type="ARBA" id="ARBA00001933"/>
    </source>
</evidence>
<comment type="cofactor">
    <cofactor evidence="1">
        <name>pyridoxal 5'-phosphate</name>
        <dbReference type="ChEBI" id="CHEBI:597326"/>
    </cofactor>
</comment>
<dbReference type="GO" id="GO:0016746">
    <property type="term" value="F:acyltransferase activity"/>
    <property type="evidence" value="ECO:0007669"/>
    <property type="project" value="UniProtKB-KW"/>
</dbReference>
<dbReference type="SUPFAM" id="SSF53383">
    <property type="entry name" value="PLP-dependent transferases"/>
    <property type="match status" value="1"/>
</dbReference>
<sequence length="127" mass="14099">MVAVSGTTCVNRKFAGVDDVNPNARTPTKEVRPAKAKTQPPWLRRELQPRGYTTGRRDLVDLLRQRSRPYLFSNSLPPPVVACASKVLDILLASPKLAQQVASLTKHFRLRMTSAGFTISVSIFFGF</sequence>
<proteinExistence type="inferred from homology"/>